<dbReference type="EMBL" id="CDGG01000001">
    <property type="protein sequence ID" value="CEI82099.1"/>
    <property type="molecule type" value="Genomic_DNA"/>
</dbReference>
<sequence length="56" mass="5885">MKENPIVPVTIPASTSSTPVNPVAEVSCHSLQLTIFEGCQESLAVALIKEVCHHAG</sequence>
<reference evidence="5 7" key="1">
    <citation type="submission" date="2014-11" db="EMBL/GenBank/DDBJ databases">
        <authorList>
            <person name="Urmite Genomes Urmite Genomes"/>
        </authorList>
    </citation>
    <scope>NUCLEOTIDE SEQUENCE [LARGE SCALE GENOMIC DNA]</scope>
    <source>
        <strain evidence="5 7">Oc5</strain>
    </source>
</reference>
<evidence type="ECO:0000313" key="3">
    <source>
        <dbReference type="EMBL" id="CEI82099.1"/>
    </source>
</evidence>
<gene>
    <name evidence="1" type="ORF">BN997_00698</name>
    <name evidence="2" type="ORF">BN997_00735</name>
    <name evidence="3" type="ORF">BN997_01955</name>
    <name evidence="4" type="ORF">BN997_02555</name>
    <name evidence="5" type="ORF">BN997_02573</name>
    <name evidence="6" type="ORF">BN997_02593</name>
</gene>
<evidence type="ECO:0000313" key="4">
    <source>
        <dbReference type="EMBL" id="CEI82670.1"/>
    </source>
</evidence>
<name>A0A0A1MHX6_9BACI</name>
<dbReference type="STRING" id="545501.BN997_00698"/>
<dbReference type="AlphaFoldDB" id="A0A0A1MHX6"/>
<evidence type="ECO:0000313" key="7">
    <source>
        <dbReference type="Proteomes" id="UP000040453"/>
    </source>
</evidence>
<evidence type="ECO:0000313" key="5">
    <source>
        <dbReference type="EMBL" id="CEI82688.1"/>
    </source>
</evidence>
<dbReference type="Proteomes" id="UP000040453">
    <property type="component" value="Unassembled WGS sequence"/>
</dbReference>
<organism evidence="5 7">
    <name type="scientific">Oceanobacillus oncorhynchi</name>
    <dbReference type="NCBI Taxonomy" id="545501"/>
    <lineage>
        <taxon>Bacteria</taxon>
        <taxon>Bacillati</taxon>
        <taxon>Bacillota</taxon>
        <taxon>Bacilli</taxon>
        <taxon>Bacillales</taxon>
        <taxon>Bacillaceae</taxon>
        <taxon>Oceanobacillus</taxon>
    </lineage>
</organism>
<evidence type="ECO:0000313" key="6">
    <source>
        <dbReference type="EMBL" id="CEI82707.1"/>
    </source>
</evidence>
<evidence type="ECO:0000313" key="2">
    <source>
        <dbReference type="EMBL" id="CEI80922.1"/>
    </source>
</evidence>
<dbReference type="EMBL" id="CDGG01000001">
    <property type="protein sequence ID" value="CEI80888.1"/>
    <property type="molecule type" value="Genomic_DNA"/>
</dbReference>
<dbReference type="EMBL" id="CDGG01000001">
    <property type="protein sequence ID" value="CEI80922.1"/>
    <property type="molecule type" value="Genomic_DNA"/>
</dbReference>
<accession>A0A0A1MHX6</accession>
<protein>
    <submittedName>
        <fullName evidence="5">Uncharacterized protein</fullName>
    </submittedName>
</protein>
<dbReference type="EMBL" id="CDGG01000001">
    <property type="protein sequence ID" value="CEI82688.1"/>
    <property type="molecule type" value="Genomic_DNA"/>
</dbReference>
<proteinExistence type="predicted"/>
<dbReference type="EMBL" id="CDGG01000001">
    <property type="protein sequence ID" value="CEI82670.1"/>
    <property type="molecule type" value="Genomic_DNA"/>
</dbReference>
<dbReference type="RefSeq" id="WP_175296996.1">
    <property type="nucleotide sequence ID" value="NZ_CDGG01000001.1"/>
</dbReference>
<evidence type="ECO:0000313" key="1">
    <source>
        <dbReference type="EMBL" id="CEI80888.1"/>
    </source>
</evidence>
<keyword evidence="7" id="KW-1185">Reference proteome</keyword>
<dbReference type="EMBL" id="CDGG01000001">
    <property type="protein sequence ID" value="CEI82707.1"/>
    <property type="molecule type" value="Genomic_DNA"/>
</dbReference>